<dbReference type="SUPFAM" id="SSF55781">
    <property type="entry name" value="GAF domain-like"/>
    <property type="match status" value="1"/>
</dbReference>
<evidence type="ECO:0000313" key="6">
    <source>
        <dbReference type="EMBL" id="GAA5226012.1"/>
    </source>
</evidence>
<protein>
    <submittedName>
        <fullName evidence="6">Allantoin degradation transcriptional regulator AllR</fullName>
    </submittedName>
</protein>
<dbReference type="Gene3D" id="3.30.450.40">
    <property type="match status" value="1"/>
</dbReference>
<dbReference type="Proteomes" id="UP001501257">
    <property type="component" value="Unassembled WGS sequence"/>
</dbReference>
<feature type="domain" description="HTH iclR-type" evidence="4">
    <location>
        <begin position="16"/>
        <end position="77"/>
    </location>
</feature>
<dbReference type="InterPro" id="IPR036390">
    <property type="entry name" value="WH_DNA-bd_sf"/>
</dbReference>
<comment type="caution">
    <text evidence="6">The sequence shown here is derived from an EMBL/GenBank/DDBJ whole genome shotgun (WGS) entry which is preliminary data.</text>
</comment>
<name>A0ABP9TJW9_9MICC</name>
<dbReference type="PANTHER" id="PTHR30136:SF24">
    <property type="entry name" value="HTH-TYPE TRANSCRIPTIONAL REPRESSOR ALLR"/>
    <property type="match status" value="1"/>
</dbReference>
<evidence type="ECO:0000259" key="4">
    <source>
        <dbReference type="PROSITE" id="PS51077"/>
    </source>
</evidence>
<dbReference type="PROSITE" id="PS51077">
    <property type="entry name" value="HTH_ICLR"/>
    <property type="match status" value="1"/>
</dbReference>
<evidence type="ECO:0000256" key="3">
    <source>
        <dbReference type="ARBA" id="ARBA00023163"/>
    </source>
</evidence>
<dbReference type="SMART" id="SM00346">
    <property type="entry name" value="HTH_ICLR"/>
    <property type="match status" value="1"/>
</dbReference>
<proteinExistence type="predicted"/>
<dbReference type="Pfam" id="PF01614">
    <property type="entry name" value="IclR_C"/>
    <property type="match status" value="1"/>
</dbReference>
<keyword evidence="3" id="KW-0804">Transcription</keyword>
<reference evidence="7" key="1">
    <citation type="journal article" date="2019" name="Int. J. Syst. Evol. Microbiol.">
        <title>The Global Catalogue of Microorganisms (GCM) 10K type strain sequencing project: providing services to taxonomists for standard genome sequencing and annotation.</title>
        <authorList>
            <consortium name="The Broad Institute Genomics Platform"/>
            <consortium name="The Broad Institute Genome Sequencing Center for Infectious Disease"/>
            <person name="Wu L."/>
            <person name="Ma J."/>
        </authorList>
    </citation>
    <scope>NUCLEOTIDE SEQUENCE [LARGE SCALE GENOMIC DNA]</scope>
    <source>
        <strain evidence="7">JCM 18952</strain>
    </source>
</reference>
<dbReference type="InterPro" id="IPR014757">
    <property type="entry name" value="Tscrpt_reg_IclR_C"/>
</dbReference>
<dbReference type="SUPFAM" id="SSF46785">
    <property type="entry name" value="Winged helix' DNA-binding domain"/>
    <property type="match status" value="1"/>
</dbReference>
<keyword evidence="7" id="KW-1185">Reference proteome</keyword>
<sequence>MDEPKVMDGPKVAAGVQSVERAFDLLEVIARAGGEAALSELAVDTPLPLPTIHRLLRTLVGIGYVRQLSNRRYSLGPRLIRLGEVANRQLGALATPVLKELVTVLGESANIAVLDGDMVTYIAQAQSPHSMRMITEVGRRSSLHGTGVGKAILAVLDDDRVQRLVSQAGMSVSTPHTISSLGGLFTELEAIRDRGYSIDEEEQELGVRCLAMSVPGAPTPMAISISGPVTRVTEEFSDRAIPVLRKATQRLSASLAVRTE</sequence>
<keyword evidence="2" id="KW-0238">DNA-binding</keyword>
<evidence type="ECO:0000259" key="5">
    <source>
        <dbReference type="PROSITE" id="PS51078"/>
    </source>
</evidence>
<dbReference type="EMBL" id="BAABLK010000009">
    <property type="protein sequence ID" value="GAA5226012.1"/>
    <property type="molecule type" value="Genomic_DNA"/>
</dbReference>
<evidence type="ECO:0000313" key="7">
    <source>
        <dbReference type="Proteomes" id="UP001501257"/>
    </source>
</evidence>
<accession>A0ABP9TJW9</accession>
<dbReference type="Pfam" id="PF09339">
    <property type="entry name" value="HTH_IclR"/>
    <property type="match status" value="1"/>
</dbReference>
<dbReference type="InterPro" id="IPR005471">
    <property type="entry name" value="Tscrpt_reg_IclR_N"/>
</dbReference>
<feature type="domain" description="IclR-ED" evidence="5">
    <location>
        <begin position="78"/>
        <end position="257"/>
    </location>
</feature>
<evidence type="ECO:0000256" key="1">
    <source>
        <dbReference type="ARBA" id="ARBA00023015"/>
    </source>
</evidence>
<organism evidence="6 7">
    <name type="scientific">Paeniglutamicibacter antarcticus</name>
    <dbReference type="NCBI Taxonomy" id="494023"/>
    <lineage>
        <taxon>Bacteria</taxon>
        <taxon>Bacillati</taxon>
        <taxon>Actinomycetota</taxon>
        <taxon>Actinomycetes</taxon>
        <taxon>Micrococcales</taxon>
        <taxon>Micrococcaceae</taxon>
        <taxon>Paeniglutamicibacter</taxon>
    </lineage>
</organism>
<gene>
    <name evidence="6" type="primary">allR</name>
    <name evidence="6" type="ORF">GCM10025778_05420</name>
</gene>
<dbReference type="InterPro" id="IPR029016">
    <property type="entry name" value="GAF-like_dom_sf"/>
</dbReference>
<dbReference type="Gene3D" id="1.10.10.10">
    <property type="entry name" value="Winged helix-like DNA-binding domain superfamily/Winged helix DNA-binding domain"/>
    <property type="match status" value="1"/>
</dbReference>
<dbReference type="PROSITE" id="PS51078">
    <property type="entry name" value="ICLR_ED"/>
    <property type="match status" value="1"/>
</dbReference>
<keyword evidence="1" id="KW-0805">Transcription regulation</keyword>
<dbReference type="InterPro" id="IPR036388">
    <property type="entry name" value="WH-like_DNA-bd_sf"/>
</dbReference>
<evidence type="ECO:0000256" key="2">
    <source>
        <dbReference type="ARBA" id="ARBA00023125"/>
    </source>
</evidence>
<dbReference type="PANTHER" id="PTHR30136">
    <property type="entry name" value="HELIX-TURN-HELIX TRANSCRIPTIONAL REGULATOR, ICLR FAMILY"/>
    <property type="match status" value="1"/>
</dbReference>
<dbReference type="InterPro" id="IPR050707">
    <property type="entry name" value="HTH_MetabolicPath_Reg"/>
</dbReference>